<comment type="caution">
    <text evidence="1">The sequence shown here is derived from an EMBL/GenBank/DDBJ whole genome shotgun (WGS) entry which is preliminary data.</text>
</comment>
<sequence length="78" mass="8747">MTDESTSFDMDSSICSVDVRFFCVALIRPSKMKLNGENVEDSFRYDASRWGRYDLTSQVSTSTLKSVCDQGGMNVKSD</sequence>
<proteinExistence type="predicted"/>
<evidence type="ECO:0000313" key="1">
    <source>
        <dbReference type="EMBL" id="MCI18696.1"/>
    </source>
</evidence>
<accession>A0A392Q576</accession>
<dbReference type="Proteomes" id="UP000265520">
    <property type="component" value="Unassembled WGS sequence"/>
</dbReference>
<name>A0A392Q576_9FABA</name>
<dbReference type="EMBL" id="LXQA010111415">
    <property type="protein sequence ID" value="MCI18696.1"/>
    <property type="molecule type" value="Genomic_DNA"/>
</dbReference>
<evidence type="ECO:0000313" key="2">
    <source>
        <dbReference type="Proteomes" id="UP000265520"/>
    </source>
</evidence>
<reference evidence="1 2" key="1">
    <citation type="journal article" date="2018" name="Front. Plant Sci.">
        <title>Red Clover (Trifolium pratense) and Zigzag Clover (T. medium) - A Picture of Genomic Similarities and Differences.</title>
        <authorList>
            <person name="Dluhosova J."/>
            <person name="Istvanek J."/>
            <person name="Nedelnik J."/>
            <person name="Repkova J."/>
        </authorList>
    </citation>
    <scope>NUCLEOTIDE SEQUENCE [LARGE SCALE GENOMIC DNA]</scope>
    <source>
        <strain evidence="2">cv. 10/8</strain>
        <tissue evidence="1">Leaf</tissue>
    </source>
</reference>
<protein>
    <submittedName>
        <fullName evidence="1">Uncharacterized protein</fullName>
    </submittedName>
</protein>
<dbReference type="AlphaFoldDB" id="A0A392Q576"/>
<organism evidence="1 2">
    <name type="scientific">Trifolium medium</name>
    <dbReference type="NCBI Taxonomy" id="97028"/>
    <lineage>
        <taxon>Eukaryota</taxon>
        <taxon>Viridiplantae</taxon>
        <taxon>Streptophyta</taxon>
        <taxon>Embryophyta</taxon>
        <taxon>Tracheophyta</taxon>
        <taxon>Spermatophyta</taxon>
        <taxon>Magnoliopsida</taxon>
        <taxon>eudicotyledons</taxon>
        <taxon>Gunneridae</taxon>
        <taxon>Pentapetalae</taxon>
        <taxon>rosids</taxon>
        <taxon>fabids</taxon>
        <taxon>Fabales</taxon>
        <taxon>Fabaceae</taxon>
        <taxon>Papilionoideae</taxon>
        <taxon>50 kb inversion clade</taxon>
        <taxon>NPAAA clade</taxon>
        <taxon>Hologalegina</taxon>
        <taxon>IRL clade</taxon>
        <taxon>Trifolieae</taxon>
        <taxon>Trifolium</taxon>
    </lineage>
</organism>
<keyword evidence="2" id="KW-1185">Reference proteome</keyword>